<dbReference type="PANTHER" id="PTHR47331:SF5">
    <property type="entry name" value="RIBONUCLEASE H"/>
    <property type="match status" value="1"/>
</dbReference>
<dbReference type="PANTHER" id="PTHR47331">
    <property type="entry name" value="PHD-TYPE DOMAIN-CONTAINING PROTEIN"/>
    <property type="match status" value="1"/>
</dbReference>
<reference evidence="1" key="1">
    <citation type="submission" date="2020-08" db="EMBL/GenBank/DDBJ databases">
        <title>Multicomponent nature underlies the extraordinary mechanical properties of spider dragline silk.</title>
        <authorList>
            <person name="Kono N."/>
            <person name="Nakamura H."/>
            <person name="Mori M."/>
            <person name="Yoshida Y."/>
            <person name="Ohtoshi R."/>
            <person name="Malay A.D."/>
            <person name="Moran D.A.P."/>
            <person name="Tomita M."/>
            <person name="Numata K."/>
            <person name="Arakawa K."/>
        </authorList>
    </citation>
    <scope>NUCLEOTIDE SEQUENCE</scope>
</reference>
<dbReference type="Proteomes" id="UP000887013">
    <property type="component" value="Unassembled WGS sequence"/>
</dbReference>
<dbReference type="OrthoDB" id="6434233at2759"/>
<dbReference type="EMBL" id="BMAW01053855">
    <property type="protein sequence ID" value="GFS93215.1"/>
    <property type="molecule type" value="Genomic_DNA"/>
</dbReference>
<proteinExistence type="predicted"/>
<protein>
    <submittedName>
        <fullName evidence="1">Integrase catalytic domain-containing protein</fullName>
    </submittedName>
</protein>
<keyword evidence="2" id="KW-1185">Reference proteome</keyword>
<name>A0A8X6N456_NEPPI</name>
<gene>
    <name evidence="1" type="ORF">NPIL_52551</name>
</gene>
<evidence type="ECO:0000313" key="2">
    <source>
        <dbReference type="Proteomes" id="UP000887013"/>
    </source>
</evidence>
<dbReference type="InterPro" id="IPR008042">
    <property type="entry name" value="Retrotrans_Pao"/>
</dbReference>
<organism evidence="1 2">
    <name type="scientific">Nephila pilipes</name>
    <name type="common">Giant wood spider</name>
    <name type="synonym">Nephila maculata</name>
    <dbReference type="NCBI Taxonomy" id="299642"/>
    <lineage>
        <taxon>Eukaryota</taxon>
        <taxon>Metazoa</taxon>
        <taxon>Ecdysozoa</taxon>
        <taxon>Arthropoda</taxon>
        <taxon>Chelicerata</taxon>
        <taxon>Arachnida</taxon>
        <taxon>Araneae</taxon>
        <taxon>Araneomorphae</taxon>
        <taxon>Entelegynae</taxon>
        <taxon>Araneoidea</taxon>
        <taxon>Nephilidae</taxon>
        <taxon>Nephila</taxon>
    </lineage>
</organism>
<evidence type="ECO:0000313" key="1">
    <source>
        <dbReference type="EMBL" id="GFS93215.1"/>
    </source>
</evidence>
<dbReference type="AlphaFoldDB" id="A0A8X6N456"/>
<comment type="caution">
    <text evidence="1">The sequence shown here is derived from an EMBL/GenBank/DDBJ whole genome shotgun (WGS) entry which is preliminary data.</text>
</comment>
<dbReference type="Pfam" id="PF05380">
    <property type="entry name" value="Peptidase_A17"/>
    <property type="match status" value="1"/>
</dbReference>
<sequence length="123" mass="14053">MISEDMEASKEIKEKGILWKTKLSSKIKKRNSNSIQVDAVSRNIQLIDASKKAYGTVAYLLIKLDDGNIISSFVALKSRVALLKTLSIPRLEFMGAFLSERISRKIEITLELLVSRFYWTDRQ</sequence>
<accession>A0A8X6N456</accession>